<evidence type="ECO:0000313" key="1">
    <source>
        <dbReference type="EMBL" id="HGI74839.1"/>
    </source>
</evidence>
<organism evidence="1">
    <name type="scientific">Candidatus Caldatribacterium californiense</name>
    <dbReference type="NCBI Taxonomy" id="1454726"/>
    <lineage>
        <taxon>Bacteria</taxon>
        <taxon>Pseudomonadati</taxon>
        <taxon>Atribacterota</taxon>
        <taxon>Atribacteria</taxon>
        <taxon>Atribacterales</taxon>
        <taxon>Candidatus Caldatribacteriaceae</taxon>
        <taxon>Candidatus Caldatribacterium</taxon>
    </lineage>
</organism>
<dbReference type="EMBL" id="DTEN01000161">
    <property type="protein sequence ID" value="HGI74839.1"/>
    <property type="molecule type" value="Genomic_DNA"/>
</dbReference>
<name>A0A7V4DGK4_9BACT</name>
<dbReference type="InterPro" id="IPR010428">
    <property type="entry name" value="Zincin_1"/>
</dbReference>
<reference evidence="1" key="1">
    <citation type="journal article" date="2020" name="mSystems">
        <title>Genome- and Community-Level Interaction Insights into Carbon Utilization and Element Cycling Functions of Hydrothermarchaeota in Hydrothermal Sediment.</title>
        <authorList>
            <person name="Zhou Z."/>
            <person name="Liu Y."/>
            <person name="Xu W."/>
            <person name="Pan J."/>
            <person name="Luo Z.H."/>
            <person name="Li M."/>
        </authorList>
    </citation>
    <scope>NUCLEOTIDE SEQUENCE [LARGE SCALE GENOMIC DNA]</scope>
    <source>
        <strain evidence="1">SpSt-716</strain>
    </source>
</reference>
<sequence>MHFGGVLVEEREIIASVLQEVLDALPPPLREKLENVSFVVRDEAERDLGFVLGLYQGVPLPKRGLGYTFVLPDRIVLYLKNIRRIAPQEEEFRRKVREVLLHEIGHYFGFGEEDLQRLLEEGE</sequence>
<dbReference type="Pfam" id="PF06262">
    <property type="entry name" value="Zincin_1"/>
    <property type="match status" value="1"/>
</dbReference>
<accession>A0A7V4DGK4</accession>
<dbReference type="AlphaFoldDB" id="A0A7V4DGK4"/>
<dbReference type="CDD" id="cd12952">
    <property type="entry name" value="MMP_ACEL2062"/>
    <property type="match status" value="1"/>
</dbReference>
<gene>
    <name evidence="1" type="ORF">ENU96_04080</name>
</gene>
<dbReference type="Gene3D" id="3.30.2010.20">
    <property type="match status" value="1"/>
</dbReference>
<proteinExistence type="predicted"/>
<dbReference type="InterPro" id="IPR038555">
    <property type="entry name" value="Zincin_1_sf"/>
</dbReference>
<protein>
    <submittedName>
        <fullName evidence="1">Metallopeptidase family protein</fullName>
    </submittedName>
</protein>
<dbReference type="SUPFAM" id="SSF55486">
    <property type="entry name" value="Metalloproteases ('zincins'), catalytic domain"/>
    <property type="match status" value="1"/>
</dbReference>
<comment type="caution">
    <text evidence="1">The sequence shown here is derived from an EMBL/GenBank/DDBJ whole genome shotgun (WGS) entry which is preliminary data.</text>
</comment>